<comment type="caution">
    <text evidence="2">The sequence shown here is derived from an EMBL/GenBank/DDBJ whole genome shotgun (WGS) entry which is preliminary data.</text>
</comment>
<dbReference type="Proteomes" id="UP000317209">
    <property type="component" value="Unassembled WGS sequence"/>
</dbReference>
<feature type="region of interest" description="Disordered" evidence="1">
    <location>
        <begin position="133"/>
        <end position="154"/>
    </location>
</feature>
<evidence type="ECO:0000313" key="3">
    <source>
        <dbReference type="Proteomes" id="UP000317209"/>
    </source>
</evidence>
<gene>
    <name evidence="2" type="ORF">FB560_1109</name>
</gene>
<name>A0A543BL30_9MICO</name>
<dbReference type="EMBL" id="VFOX01000001">
    <property type="protein sequence ID" value="TQL85493.1"/>
    <property type="molecule type" value="Genomic_DNA"/>
</dbReference>
<feature type="compositionally biased region" description="Polar residues" evidence="1">
    <location>
        <begin position="144"/>
        <end position="154"/>
    </location>
</feature>
<evidence type="ECO:0000313" key="2">
    <source>
        <dbReference type="EMBL" id="TQL85493.1"/>
    </source>
</evidence>
<proteinExistence type="predicted"/>
<dbReference type="OrthoDB" id="3781658at2"/>
<reference evidence="2 3" key="1">
    <citation type="submission" date="2019-06" db="EMBL/GenBank/DDBJ databases">
        <title>Sequencing the genomes of 1000 actinobacteria strains.</title>
        <authorList>
            <person name="Klenk H.-P."/>
        </authorList>
    </citation>
    <scope>NUCLEOTIDE SEQUENCE [LARGE SCALE GENOMIC DNA]</scope>
    <source>
        <strain evidence="2 3">DSM 20169</strain>
    </source>
</reference>
<evidence type="ECO:0000256" key="1">
    <source>
        <dbReference type="SAM" id="MobiDB-lite"/>
    </source>
</evidence>
<keyword evidence="3" id="KW-1185">Reference proteome</keyword>
<dbReference type="AlphaFoldDB" id="A0A543BL30"/>
<sequence length="154" mass="16583">MPTFEDPSRDADELAEAARGLAYATRQIESPEDTYEVLGSLHLTLSRIKQGLQQLAAWHDRRASFAATDDGDRVAGHDHTVKAGGWLMIAAASTEQVVQLVMKAHSENGRIAWQPDSAPTRSAGLAEVLAEREAALDPELPASGHTNQSTGLTR</sequence>
<protein>
    <submittedName>
        <fullName evidence="2">Uncharacterized protein</fullName>
    </submittedName>
</protein>
<dbReference type="RefSeq" id="WP_141871436.1">
    <property type="nucleotide sequence ID" value="NZ_VFOX01000001.1"/>
</dbReference>
<accession>A0A543BL30</accession>
<organism evidence="2 3">
    <name type="scientific">Microbacterium saperdae</name>
    <dbReference type="NCBI Taxonomy" id="69368"/>
    <lineage>
        <taxon>Bacteria</taxon>
        <taxon>Bacillati</taxon>
        <taxon>Actinomycetota</taxon>
        <taxon>Actinomycetes</taxon>
        <taxon>Micrococcales</taxon>
        <taxon>Microbacteriaceae</taxon>
        <taxon>Microbacterium</taxon>
    </lineage>
</organism>